<keyword evidence="3" id="KW-1185">Reference proteome</keyword>
<feature type="region of interest" description="Disordered" evidence="1">
    <location>
        <begin position="41"/>
        <end position="79"/>
    </location>
</feature>
<dbReference type="RefSeq" id="WP_380823875.1">
    <property type="nucleotide sequence ID" value="NZ_JBHTCG010000001.1"/>
</dbReference>
<accession>A0ABW2NZA8</accession>
<dbReference type="EMBL" id="JBHTCG010000001">
    <property type="protein sequence ID" value="MFC7380888.1"/>
    <property type="molecule type" value="Genomic_DNA"/>
</dbReference>
<evidence type="ECO:0000256" key="1">
    <source>
        <dbReference type="SAM" id="MobiDB-lite"/>
    </source>
</evidence>
<comment type="caution">
    <text evidence="2">The sequence shown here is derived from an EMBL/GenBank/DDBJ whole genome shotgun (WGS) entry which is preliminary data.</text>
</comment>
<proteinExistence type="predicted"/>
<protein>
    <submittedName>
        <fullName evidence="2">Uncharacterized protein</fullName>
    </submittedName>
</protein>
<sequence>MGVVYAKNDCVVSWTQGMTPLALGDVWDSEAPLVKERSDLFSAEPTFVRGRQERPASEAPVQRTTSAPGEKSQAKRRTS</sequence>
<evidence type="ECO:0000313" key="3">
    <source>
        <dbReference type="Proteomes" id="UP001596496"/>
    </source>
</evidence>
<gene>
    <name evidence="2" type="ORF">ACFQSB_01640</name>
</gene>
<reference evidence="3" key="1">
    <citation type="journal article" date="2019" name="Int. J. Syst. Evol. Microbiol.">
        <title>The Global Catalogue of Microorganisms (GCM) 10K type strain sequencing project: providing services to taxonomists for standard genome sequencing and annotation.</title>
        <authorList>
            <consortium name="The Broad Institute Genomics Platform"/>
            <consortium name="The Broad Institute Genome Sequencing Center for Infectious Disease"/>
            <person name="Wu L."/>
            <person name="Ma J."/>
        </authorList>
    </citation>
    <scope>NUCLEOTIDE SEQUENCE [LARGE SCALE GENOMIC DNA]</scope>
    <source>
        <strain evidence="3">CECT 7649</strain>
    </source>
</reference>
<dbReference type="Proteomes" id="UP001596496">
    <property type="component" value="Unassembled WGS sequence"/>
</dbReference>
<name>A0ABW2NZA8_9ACTN</name>
<organism evidence="2 3">
    <name type="scientific">Sphaerisporangium rhizosphaerae</name>
    <dbReference type="NCBI Taxonomy" id="2269375"/>
    <lineage>
        <taxon>Bacteria</taxon>
        <taxon>Bacillati</taxon>
        <taxon>Actinomycetota</taxon>
        <taxon>Actinomycetes</taxon>
        <taxon>Streptosporangiales</taxon>
        <taxon>Streptosporangiaceae</taxon>
        <taxon>Sphaerisporangium</taxon>
    </lineage>
</organism>
<evidence type="ECO:0000313" key="2">
    <source>
        <dbReference type="EMBL" id="MFC7380888.1"/>
    </source>
</evidence>